<dbReference type="Gene3D" id="3.40.30.10">
    <property type="entry name" value="Glutaredoxin"/>
    <property type="match status" value="1"/>
</dbReference>
<sequence length="216" mass="23527">MAHIFRAVRPLINPKGYNKKLVFCLATRTNAPQSTVTSVPQSRTVVSDATAESSSSSSNLPQFATFEALLKACGGPEDPVYKRLVERSTAAYNEERESVDAHLLPLLKQNRVVLFMEGTVDRPKSLASMNVVKMLTQLQSVPLMAIDVTTHPAILGFALTHGKKTRCPFLFLDGVCLGSHDTLVQLYQSGVLAKQIAGQLPPTSPYFPGELPIALY</sequence>
<dbReference type="SUPFAM" id="SSF52833">
    <property type="entry name" value="Thioredoxin-like"/>
    <property type="match status" value="1"/>
</dbReference>
<keyword evidence="2" id="KW-1185">Reference proteome</keyword>
<dbReference type="RefSeq" id="XP_013438479.1">
    <property type="nucleotide sequence ID" value="XM_013583025.1"/>
</dbReference>
<organism evidence="1 2">
    <name type="scientific">Eimeria necatrix</name>
    <dbReference type="NCBI Taxonomy" id="51315"/>
    <lineage>
        <taxon>Eukaryota</taxon>
        <taxon>Sar</taxon>
        <taxon>Alveolata</taxon>
        <taxon>Apicomplexa</taxon>
        <taxon>Conoidasida</taxon>
        <taxon>Coccidia</taxon>
        <taxon>Eucoccidiorida</taxon>
        <taxon>Eimeriorina</taxon>
        <taxon>Eimeriidae</taxon>
        <taxon>Eimeria</taxon>
    </lineage>
</organism>
<reference evidence="1" key="2">
    <citation type="submission" date="2013-10" db="EMBL/GenBank/DDBJ databases">
        <authorList>
            <person name="Aslett M."/>
        </authorList>
    </citation>
    <scope>NUCLEOTIDE SEQUENCE [LARGE SCALE GENOMIC DNA]</scope>
    <source>
        <strain evidence="1">Houghton</strain>
    </source>
</reference>
<dbReference type="AlphaFoldDB" id="U6N0L4"/>
<proteinExistence type="predicted"/>
<dbReference type="GeneID" id="25477872"/>
<protein>
    <submittedName>
        <fullName evidence="1">Uncharacterized protein</fullName>
    </submittedName>
</protein>
<dbReference type="PROSITE" id="PS51354">
    <property type="entry name" value="GLUTAREDOXIN_2"/>
    <property type="match status" value="1"/>
</dbReference>
<dbReference type="Proteomes" id="UP000030754">
    <property type="component" value="Unassembled WGS sequence"/>
</dbReference>
<dbReference type="InterPro" id="IPR036249">
    <property type="entry name" value="Thioredoxin-like_sf"/>
</dbReference>
<reference evidence="1" key="1">
    <citation type="submission" date="2013-10" db="EMBL/GenBank/DDBJ databases">
        <title>Genomic analysis of the causative agents of coccidiosis in chickens.</title>
        <authorList>
            <person name="Reid A.J."/>
            <person name="Blake D."/>
            <person name="Billington K."/>
            <person name="Browne H."/>
            <person name="Dunn M."/>
            <person name="Hung S."/>
            <person name="Kawahara F."/>
            <person name="Miranda-Saavedra D."/>
            <person name="Mourier T."/>
            <person name="Nagra H."/>
            <person name="Otto T.D."/>
            <person name="Rawlings N."/>
            <person name="Sanchez A."/>
            <person name="Sanders M."/>
            <person name="Subramaniam C."/>
            <person name="Tay Y."/>
            <person name="Dear P."/>
            <person name="Doerig C."/>
            <person name="Gruber A."/>
            <person name="Parkinson J."/>
            <person name="Shirley M."/>
            <person name="Wan K.L."/>
            <person name="Berriman M."/>
            <person name="Tomley F."/>
            <person name="Pain A."/>
        </authorList>
    </citation>
    <scope>NUCLEOTIDE SEQUENCE [LARGE SCALE GENOMIC DNA]</scope>
    <source>
        <strain evidence="1">Houghton</strain>
    </source>
</reference>
<evidence type="ECO:0000313" key="1">
    <source>
        <dbReference type="EMBL" id="CDJ70013.1"/>
    </source>
</evidence>
<dbReference type="EMBL" id="HG725848">
    <property type="protein sequence ID" value="CDJ70013.1"/>
    <property type="molecule type" value="Genomic_DNA"/>
</dbReference>
<gene>
    <name evidence="1" type="ORF">ENH_00077420</name>
</gene>
<dbReference type="OrthoDB" id="415696at2759"/>
<accession>U6N0L4</accession>
<name>U6N0L4_9EIME</name>
<evidence type="ECO:0000313" key="2">
    <source>
        <dbReference type="Proteomes" id="UP000030754"/>
    </source>
</evidence>
<dbReference type="VEuPathDB" id="ToxoDB:ENH_00077420"/>